<reference evidence="11" key="1">
    <citation type="submission" date="2018-06" db="EMBL/GenBank/DDBJ databases">
        <authorList>
            <person name="Zhirakovskaya E."/>
        </authorList>
    </citation>
    <scope>NUCLEOTIDE SEQUENCE</scope>
</reference>
<evidence type="ECO:0000256" key="2">
    <source>
        <dbReference type="ARBA" id="ARBA00008017"/>
    </source>
</evidence>
<feature type="transmembrane region" description="Helical" evidence="7">
    <location>
        <begin position="151"/>
        <end position="170"/>
    </location>
</feature>
<feature type="transmembrane region" description="Helical" evidence="7">
    <location>
        <begin position="127"/>
        <end position="145"/>
    </location>
</feature>
<dbReference type="EMBL" id="UOEA01000035">
    <property type="protein sequence ID" value="VAV83110.1"/>
    <property type="molecule type" value="Genomic_DNA"/>
</dbReference>
<dbReference type="PANTHER" id="PTHR30566:SF25">
    <property type="entry name" value="INNER MEMBRANE PROTEIN"/>
    <property type="match status" value="1"/>
</dbReference>
<evidence type="ECO:0000256" key="5">
    <source>
        <dbReference type="ARBA" id="ARBA00022989"/>
    </source>
</evidence>
<dbReference type="SUPFAM" id="SSF50182">
    <property type="entry name" value="Sm-like ribonucleoproteins"/>
    <property type="match status" value="1"/>
</dbReference>
<dbReference type="PANTHER" id="PTHR30566">
    <property type="entry name" value="YNAI-RELATED MECHANOSENSITIVE ION CHANNEL"/>
    <property type="match status" value="1"/>
</dbReference>
<comment type="similarity">
    <text evidence="2">Belongs to the MscS (TC 1.A.23) family.</text>
</comment>
<dbReference type="InterPro" id="IPR023408">
    <property type="entry name" value="MscS_beta-dom_sf"/>
</dbReference>
<evidence type="ECO:0000259" key="8">
    <source>
        <dbReference type="Pfam" id="PF00924"/>
    </source>
</evidence>
<dbReference type="InterPro" id="IPR011014">
    <property type="entry name" value="MscS_channel_TM-2"/>
</dbReference>
<evidence type="ECO:0000256" key="1">
    <source>
        <dbReference type="ARBA" id="ARBA00004651"/>
    </source>
</evidence>
<feature type="transmembrane region" description="Helical" evidence="7">
    <location>
        <begin position="13"/>
        <end position="33"/>
    </location>
</feature>
<evidence type="ECO:0000313" key="11">
    <source>
        <dbReference type="EMBL" id="VAV83110.1"/>
    </source>
</evidence>
<evidence type="ECO:0000259" key="10">
    <source>
        <dbReference type="Pfam" id="PF21088"/>
    </source>
</evidence>
<feature type="transmembrane region" description="Helical" evidence="7">
    <location>
        <begin position="53"/>
        <end position="74"/>
    </location>
</feature>
<evidence type="ECO:0000256" key="6">
    <source>
        <dbReference type="ARBA" id="ARBA00023136"/>
    </source>
</evidence>
<keyword evidence="4 7" id="KW-0812">Transmembrane</keyword>
<evidence type="ECO:0000256" key="7">
    <source>
        <dbReference type="SAM" id="Phobius"/>
    </source>
</evidence>
<accession>A0A3B0QNB7</accession>
<dbReference type="GO" id="GO:0055085">
    <property type="term" value="P:transmembrane transport"/>
    <property type="evidence" value="ECO:0007669"/>
    <property type="project" value="InterPro"/>
</dbReference>
<dbReference type="Pfam" id="PF21088">
    <property type="entry name" value="MS_channel_1st"/>
    <property type="match status" value="1"/>
</dbReference>
<dbReference type="SUPFAM" id="SSF82689">
    <property type="entry name" value="Mechanosensitive channel protein MscS (YggB), C-terminal domain"/>
    <property type="match status" value="1"/>
</dbReference>
<feature type="domain" description="Mechanosensitive ion channel MscS" evidence="8">
    <location>
        <begin position="172"/>
        <end position="238"/>
    </location>
</feature>
<feature type="transmembrane region" description="Helical" evidence="7">
    <location>
        <begin position="86"/>
        <end position="106"/>
    </location>
</feature>
<keyword evidence="3" id="KW-1003">Cell membrane</keyword>
<dbReference type="InterPro" id="IPR011066">
    <property type="entry name" value="MscS_channel_C_sf"/>
</dbReference>
<evidence type="ECO:0008006" key="12">
    <source>
        <dbReference type="Google" id="ProtNLM"/>
    </source>
</evidence>
<dbReference type="Gene3D" id="1.10.287.1260">
    <property type="match status" value="1"/>
</dbReference>
<dbReference type="Gene3D" id="3.30.70.100">
    <property type="match status" value="1"/>
</dbReference>
<dbReference type="Gene3D" id="2.30.30.60">
    <property type="match status" value="1"/>
</dbReference>
<evidence type="ECO:0000256" key="4">
    <source>
        <dbReference type="ARBA" id="ARBA00022692"/>
    </source>
</evidence>
<name>A0A3B0QNB7_9ZZZZ</name>
<dbReference type="InterPro" id="IPR049278">
    <property type="entry name" value="MS_channel_C"/>
</dbReference>
<proteinExistence type="inferred from homology"/>
<gene>
    <name evidence="11" type="ORF">MNBD_DELTA01-167</name>
</gene>
<dbReference type="Pfam" id="PF00924">
    <property type="entry name" value="MS_channel_2nd"/>
    <property type="match status" value="1"/>
</dbReference>
<feature type="domain" description="Mechanosensitive ion channel MscS C-terminal" evidence="9">
    <location>
        <begin position="249"/>
        <end position="335"/>
    </location>
</feature>
<evidence type="ECO:0000259" key="9">
    <source>
        <dbReference type="Pfam" id="PF21082"/>
    </source>
</evidence>
<keyword evidence="5 7" id="KW-1133">Transmembrane helix</keyword>
<evidence type="ECO:0000256" key="3">
    <source>
        <dbReference type="ARBA" id="ARBA00022475"/>
    </source>
</evidence>
<comment type="subcellular location">
    <subcellularLocation>
        <location evidence="1">Cell membrane</location>
        <topology evidence="1">Multi-pass membrane protein</topology>
    </subcellularLocation>
</comment>
<dbReference type="GO" id="GO:0005886">
    <property type="term" value="C:plasma membrane"/>
    <property type="evidence" value="ECO:0007669"/>
    <property type="project" value="UniProtKB-SubCell"/>
</dbReference>
<dbReference type="Pfam" id="PF21082">
    <property type="entry name" value="MS_channel_3rd"/>
    <property type="match status" value="1"/>
</dbReference>
<dbReference type="AlphaFoldDB" id="A0A3B0QNB7"/>
<feature type="domain" description="Mechanosensitive ion channel transmembrane helices 2/3" evidence="10">
    <location>
        <begin position="131"/>
        <end position="171"/>
    </location>
</feature>
<dbReference type="InterPro" id="IPR010920">
    <property type="entry name" value="LSM_dom_sf"/>
</dbReference>
<organism evidence="11">
    <name type="scientific">hydrothermal vent metagenome</name>
    <dbReference type="NCBI Taxonomy" id="652676"/>
    <lineage>
        <taxon>unclassified sequences</taxon>
        <taxon>metagenomes</taxon>
        <taxon>ecological metagenomes</taxon>
    </lineage>
</organism>
<keyword evidence="6 7" id="KW-0472">Membrane</keyword>
<dbReference type="InterPro" id="IPR049142">
    <property type="entry name" value="MS_channel_1st"/>
</dbReference>
<protein>
    <recommendedName>
        <fullName evidence="12">Small-conductance mechanosensitive channel</fullName>
    </recommendedName>
</protein>
<dbReference type="InterPro" id="IPR006685">
    <property type="entry name" value="MscS_channel_2nd"/>
</dbReference>
<sequence>MLEQIFKDPLKEYVVLGVVFVVVAVFLLVVRALALRVFRRWAQSTKTNADDIILNSLSYPSIFWAVAIALYIALGTSAFPVKYVNYGMKAIYVIIIFSVTLAIGNFTSKILQRYIEKTSGQAAATGLSKAIIKGIILAIGFIIIFNSLGISITPLVTALGVGGLAVALAFQDTLSNLFAGVHILVEKPLRVGDYIKLDAGEEGYVVDVGWRTTKIRKLQNNIVIIPNSKLSQSIITNFCMPEKRMSLLIPVGVSYDCDPQEIEDMLTDVVTKSAGELKGLLAKPAPFVRFSPGFGESSLDFTIICQVGEFVEQYYVQHELRKRIFKRFKEEGVEIPFPIRTIYMKKT</sequence>
<dbReference type="SUPFAM" id="SSF82861">
    <property type="entry name" value="Mechanosensitive channel protein MscS (YggB), transmembrane region"/>
    <property type="match status" value="1"/>
</dbReference>